<dbReference type="GO" id="GO:0000166">
    <property type="term" value="F:nucleotide binding"/>
    <property type="evidence" value="ECO:0007669"/>
    <property type="project" value="UniProtKB-KW"/>
</dbReference>
<keyword evidence="12" id="KW-1185">Reference proteome</keyword>
<name>A0A344TPL9_9BACT</name>
<keyword evidence="7 9" id="KW-0472">Membrane</keyword>
<evidence type="ECO:0000256" key="3">
    <source>
        <dbReference type="ARBA" id="ARBA00022692"/>
    </source>
</evidence>
<comment type="subcellular location">
    <subcellularLocation>
        <location evidence="1">Cell membrane</location>
    </subcellularLocation>
</comment>
<evidence type="ECO:0000256" key="9">
    <source>
        <dbReference type="SAM" id="Phobius"/>
    </source>
</evidence>
<organism evidence="11 12">
    <name type="scientific">Runella rosea</name>
    <dbReference type="NCBI Taxonomy" id="2259595"/>
    <lineage>
        <taxon>Bacteria</taxon>
        <taxon>Pseudomonadati</taxon>
        <taxon>Bacteroidota</taxon>
        <taxon>Cytophagia</taxon>
        <taxon>Cytophagales</taxon>
        <taxon>Spirosomataceae</taxon>
        <taxon>Runella</taxon>
    </lineage>
</organism>
<gene>
    <name evidence="11" type="ORF">DR864_24050</name>
</gene>
<reference evidence="11 12" key="1">
    <citation type="submission" date="2018-07" db="EMBL/GenBank/DDBJ databases">
        <title>Genome sequencing of Runella.</title>
        <authorList>
            <person name="Baek M.-G."/>
            <person name="Yi H."/>
        </authorList>
    </citation>
    <scope>NUCLEOTIDE SEQUENCE [LARGE SCALE GENOMIC DNA]</scope>
    <source>
        <strain evidence="11 12">HYN0085</strain>
    </source>
</reference>
<dbReference type="GO" id="GO:0016787">
    <property type="term" value="F:hydrolase activity"/>
    <property type="evidence" value="ECO:0007669"/>
    <property type="project" value="UniProtKB-KW"/>
</dbReference>
<sequence length="193" mass="22199">MEFAKPEKIKDKTKKEKKKKADRTVETMYRSTLANHMQLSTLADQKAGLLVSVNAIIISIMASFMVRESFDNAYLIIPTCLLVVVCLSTITVALLATRPSVKPQSQKLGAEHVHKMDLLFFADYTALTLEEYQKAMKEMMVKEDRLHDSLIKNIYAQGKVMERKYRLIKIAYTIFIFGFPMVLICYLITLYWA</sequence>
<dbReference type="InterPro" id="IPR043760">
    <property type="entry name" value="PycTM_dom"/>
</dbReference>
<feature type="transmembrane region" description="Helical" evidence="9">
    <location>
        <begin position="72"/>
        <end position="97"/>
    </location>
</feature>
<dbReference type="GO" id="GO:0005886">
    <property type="term" value="C:plasma membrane"/>
    <property type="evidence" value="ECO:0007669"/>
    <property type="project" value="UniProtKB-SubCell"/>
</dbReference>
<dbReference type="Pfam" id="PF18967">
    <property type="entry name" value="PycTM"/>
    <property type="match status" value="1"/>
</dbReference>
<feature type="transmembrane region" description="Helical" evidence="9">
    <location>
        <begin position="170"/>
        <end position="192"/>
    </location>
</feature>
<evidence type="ECO:0000256" key="2">
    <source>
        <dbReference type="ARBA" id="ARBA00022475"/>
    </source>
</evidence>
<keyword evidence="5 9" id="KW-1133">Transmembrane helix</keyword>
<dbReference type="KEGG" id="run:DR864_24050"/>
<feature type="compositionally biased region" description="Basic and acidic residues" evidence="8">
    <location>
        <begin position="1"/>
        <end position="14"/>
    </location>
</feature>
<feature type="transmembrane region" description="Helical" evidence="9">
    <location>
        <begin position="47"/>
        <end position="66"/>
    </location>
</feature>
<protein>
    <submittedName>
        <fullName evidence="11">Metal-dependent phosphohydrolase</fullName>
    </submittedName>
</protein>
<dbReference type="GO" id="GO:0051607">
    <property type="term" value="P:defense response to virus"/>
    <property type="evidence" value="ECO:0007669"/>
    <property type="project" value="UniProtKB-KW"/>
</dbReference>
<dbReference type="EMBL" id="CP030850">
    <property type="protein sequence ID" value="AXE20590.1"/>
    <property type="molecule type" value="Genomic_DNA"/>
</dbReference>
<keyword evidence="6" id="KW-0051">Antiviral defense</keyword>
<evidence type="ECO:0000259" key="10">
    <source>
        <dbReference type="Pfam" id="PF18967"/>
    </source>
</evidence>
<dbReference type="Proteomes" id="UP000251993">
    <property type="component" value="Chromosome"/>
</dbReference>
<keyword evidence="4" id="KW-0547">Nucleotide-binding</keyword>
<keyword evidence="3 9" id="KW-0812">Transmembrane</keyword>
<evidence type="ECO:0000256" key="1">
    <source>
        <dbReference type="ARBA" id="ARBA00004236"/>
    </source>
</evidence>
<evidence type="ECO:0000256" key="6">
    <source>
        <dbReference type="ARBA" id="ARBA00023118"/>
    </source>
</evidence>
<evidence type="ECO:0000313" key="12">
    <source>
        <dbReference type="Proteomes" id="UP000251993"/>
    </source>
</evidence>
<proteinExistence type="predicted"/>
<dbReference type="OrthoDB" id="5728337at2"/>
<feature type="region of interest" description="Disordered" evidence="8">
    <location>
        <begin position="1"/>
        <end position="22"/>
    </location>
</feature>
<evidence type="ECO:0000256" key="4">
    <source>
        <dbReference type="ARBA" id="ARBA00022741"/>
    </source>
</evidence>
<accession>A0A344TPL9</accession>
<evidence type="ECO:0000256" key="8">
    <source>
        <dbReference type="SAM" id="MobiDB-lite"/>
    </source>
</evidence>
<evidence type="ECO:0000313" key="11">
    <source>
        <dbReference type="EMBL" id="AXE20590.1"/>
    </source>
</evidence>
<keyword evidence="11" id="KW-0378">Hydrolase</keyword>
<feature type="domain" description="Pycsar effector protein" evidence="10">
    <location>
        <begin position="31"/>
        <end position="187"/>
    </location>
</feature>
<dbReference type="AlphaFoldDB" id="A0A344TPL9"/>
<evidence type="ECO:0000256" key="5">
    <source>
        <dbReference type="ARBA" id="ARBA00022989"/>
    </source>
</evidence>
<evidence type="ECO:0000256" key="7">
    <source>
        <dbReference type="ARBA" id="ARBA00023136"/>
    </source>
</evidence>
<keyword evidence="2" id="KW-1003">Cell membrane</keyword>